<keyword evidence="4" id="KW-0121">Carboxypeptidase</keyword>
<evidence type="ECO:0000256" key="1">
    <source>
        <dbReference type="ARBA" id="ARBA00007090"/>
    </source>
</evidence>
<dbReference type="InterPro" id="IPR050396">
    <property type="entry name" value="Glycosyltr_51/Transpeptidase"/>
</dbReference>
<evidence type="ECO:0000259" key="20">
    <source>
        <dbReference type="Pfam" id="PF00912"/>
    </source>
</evidence>
<evidence type="ECO:0000256" key="8">
    <source>
        <dbReference type="ARBA" id="ARBA00022692"/>
    </source>
</evidence>
<comment type="similarity">
    <text evidence="1">In the C-terminal section; belongs to the transpeptidase family.</text>
</comment>
<keyword evidence="8" id="KW-0812">Transmembrane</keyword>
<evidence type="ECO:0000256" key="2">
    <source>
        <dbReference type="ARBA" id="ARBA00007739"/>
    </source>
</evidence>
<dbReference type="GO" id="GO:0008955">
    <property type="term" value="F:peptidoglycan glycosyltransferase activity"/>
    <property type="evidence" value="ECO:0007669"/>
    <property type="project" value="UniProtKB-EC"/>
</dbReference>
<keyword evidence="5" id="KW-0645">Protease</keyword>
<evidence type="ECO:0000256" key="5">
    <source>
        <dbReference type="ARBA" id="ARBA00022670"/>
    </source>
</evidence>
<comment type="similarity">
    <text evidence="2">In the N-terminal section; belongs to the glycosyltransferase 51 family.</text>
</comment>
<feature type="region of interest" description="Disordered" evidence="18">
    <location>
        <begin position="534"/>
        <end position="553"/>
    </location>
</feature>
<evidence type="ECO:0000256" key="3">
    <source>
        <dbReference type="ARBA" id="ARBA00022475"/>
    </source>
</evidence>
<keyword evidence="12" id="KW-1133">Transmembrane helix</keyword>
<accession>A0A6C0G0N9</accession>
<dbReference type="Gene3D" id="3.40.710.10">
    <property type="entry name" value="DD-peptidase/beta-lactamase superfamily"/>
    <property type="match status" value="1"/>
</dbReference>
<keyword evidence="22" id="KW-1185">Reference proteome</keyword>
<dbReference type="GO" id="GO:0008360">
    <property type="term" value="P:regulation of cell shape"/>
    <property type="evidence" value="ECO:0007669"/>
    <property type="project" value="UniProtKB-KW"/>
</dbReference>
<dbReference type="NCBIfam" id="TIGR02074">
    <property type="entry name" value="PBP_1a_fam"/>
    <property type="match status" value="1"/>
</dbReference>
<protein>
    <submittedName>
        <fullName evidence="21">PBP1A family penicillin-binding protein</fullName>
    </submittedName>
</protein>
<keyword evidence="10" id="KW-0133">Cell shape</keyword>
<dbReference type="GO" id="GO:0030288">
    <property type="term" value="C:outer membrane-bounded periplasmic space"/>
    <property type="evidence" value="ECO:0007669"/>
    <property type="project" value="TreeGrafter"/>
</dbReference>
<dbReference type="Pfam" id="PF00912">
    <property type="entry name" value="Transgly"/>
    <property type="match status" value="1"/>
</dbReference>
<dbReference type="GO" id="GO:0008658">
    <property type="term" value="F:penicillin binding"/>
    <property type="evidence" value="ECO:0007669"/>
    <property type="project" value="InterPro"/>
</dbReference>
<keyword evidence="7" id="KW-0808">Transferase</keyword>
<organism evidence="21 22">
    <name type="scientific">Paenibacillus lycopersici</name>
    <dbReference type="NCBI Taxonomy" id="2704462"/>
    <lineage>
        <taxon>Bacteria</taxon>
        <taxon>Bacillati</taxon>
        <taxon>Bacillota</taxon>
        <taxon>Bacilli</taxon>
        <taxon>Bacillales</taxon>
        <taxon>Paenibacillaceae</taxon>
        <taxon>Paenibacillus</taxon>
    </lineage>
</organism>
<keyword evidence="14" id="KW-0511">Multifunctional enzyme</keyword>
<dbReference type="GO" id="GO:0006508">
    <property type="term" value="P:proteolysis"/>
    <property type="evidence" value="ECO:0007669"/>
    <property type="project" value="UniProtKB-KW"/>
</dbReference>
<feature type="domain" description="Glycosyl transferase family 51" evidence="20">
    <location>
        <begin position="67"/>
        <end position="234"/>
    </location>
</feature>
<dbReference type="SUPFAM" id="SSF53955">
    <property type="entry name" value="Lysozyme-like"/>
    <property type="match status" value="1"/>
</dbReference>
<dbReference type="Proteomes" id="UP000476064">
    <property type="component" value="Chromosome"/>
</dbReference>
<name>A0A6C0G0N9_9BACL</name>
<keyword evidence="3" id="KW-1003">Cell membrane</keyword>
<evidence type="ECO:0000256" key="10">
    <source>
        <dbReference type="ARBA" id="ARBA00022960"/>
    </source>
</evidence>
<evidence type="ECO:0000256" key="11">
    <source>
        <dbReference type="ARBA" id="ARBA00022984"/>
    </source>
</evidence>
<dbReference type="RefSeq" id="WP_162359428.1">
    <property type="nucleotide sequence ID" value="NZ_CP048209.1"/>
</dbReference>
<evidence type="ECO:0000313" key="21">
    <source>
        <dbReference type="EMBL" id="QHT62998.1"/>
    </source>
</evidence>
<keyword evidence="6" id="KW-0328">Glycosyltransferase</keyword>
<dbReference type="GO" id="GO:0009252">
    <property type="term" value="P:peptidoglycan biosynthetic process"/>
    <property type="evidence" value="ECO:0007669"/>
    <property type="project" value="UniProtKB-KW"/>
</dbReference>
<evidence type="ECO:0000313" key="22">
    <source>
        <dbReference type="Proteomes" id="UP000476064"/>
    </source>
</evidence>
<dbReference type="Pfam" id="PF00905">
    <property type="entry name" value="Transpeptidase"/>
    <property type="match status" value="1"/>
</dbReference>
<reference evidence="21 22" key="1">
    <citation type="submission" date="2020-01" db="EMBL/GenBank/DDBJ databases">
        <title>Paenibacillus sp. nov., isolated from tomato rhizosphere.</title>
        <authorList>
            <person name="Weon H.-Y."/>
            <person name="Lee S.A."/>
        </authorList>
    </citation>
    <scope>NUCLEOTIDE SEQUENCE [LARGE SCALE GENOMIC DNA]</scope>
    <source>
        <strain evidence="21 22">12200R-189</strain>
    </source>
</reference>
<evidence type="ECO:0000256" key="14">
    <source>
        <dbReference type="ARBA" id="ARBA00023268"/>
    </source>
</evidence>
<evidence type="ECO:0000256" key="16">
    <source>
        <dbReference type="ARBA" id="ARBA00034000"/>
    </source>
</evidence>
<sequence>MRTGADKYRRFDRFVICLVVGLICALVLIGASEVTILRNKDKLEAIASTTVTDYAGHPIASLSSPGAGNGQEASLKEMPPLLLQAFVLTEDKRFYSHGGIDPVGIARALLTDLRERKFSEGGSTITQQLARTVFLTNDKSVLRKISEMIIASSLERKFTKNELLAYYLNHLYFGRQQVGVRAAAERYFGIADLRQLELWQIATLAGIPKGPSIYNPVDDYKRSKERRQVVLALMHQHGYISSEQMQAAMAVDYTPPEPKGNLARFPSYADYVMQEAMDRTGLSREELQQGGYTIATGLNAAYQQAAETAFANRANFPPDGKRQEAQGAVVILDQATSEIRAMLGGRHNKPGELNRAVQRRQPGSVFKPIIVYGPALQTGDYSPQSLLADKKQAYGSYAPSNLSGSYAGQVTMTQAVQRSINAPAVWLLSRIGLDYAMRFSARLGIELSPQDANLAIGLGGLRDGVTPLQIAQAYNVFANDGRYNDAHAIRYIQDRSGRVVYAYKPANREAMSAHAAGEMTALLTGVVENGTGRNARLGKPVAGKTGTTQTGFAGAPAQASRDIWFAGYTDRVTAAIWIGFDRTSKNDYMIGNSSIAAGMFAAIMKQMDK</sequence>
<proteinExistence type="inferred from homology"/>
<evidence type="ECO:0000256" key="12">
    <source>
        <dbReference type="ARBA" id="ARBA00022989"/>
    </source>
</evidence>
<comment type="catalytic activity">
    <reaction evidence="17">
        <text>[GlcNAc-(1-&gt;4)-Mur2Ac(oyl-L-Ala-gamma-D-Glu-L-Lys-D-Ala-D-Ala)](n)-di-trans,octa-cis-undecaprenyl diphosphate + beta-D-GlcNAc-(1-&gt;4)-Mur2Ac(oyl-L-Ala-gamma-D-Glu-L-Lys-D-Ala-D-Ala)-di-trans,octa-cis-undecaprenyl diphosphate = [GlcNAc-(1-&gt;4)-Mur2Ac(oyl-L-Ala-gamma-D-Glu-L-Lys-D-Ala-D-Ala)](n+1)-di-trans,octa-cis-undecaprenyl diphosphate + di-trans,octa-cis-undecaprenyl diphosphate + H(+)</text>
        <dbReference type="Rhea" id="RHEA:23708"/>
        <dbReference type="Rhea" id="RHEA-COMP:9602"/>
        <dbReference type="Rhea" id="RHEA-COMP:9603"/>
        <dbReference type="ChEBI" id="CHEBI:15378"/>
        <dbReference type="ChEBI" id="CHEBI:58405"/>
        <dbReference type="ChEBI" id="CHEBI:60033"/>
        <dbReference type="ChEBI" id="CHEBI:78435"/>
        <dbReference type="EC" id="2.4.99.28"/>
    </reaction>
</comment>
<dbReference type="InterPro" id="IPR001264">
    <property type="entry name" value="Glyco_trans_51"/>
</dbReference>
<dbReference type="GO" id="GO:0071555">
    <property type="term" value="P:cell wall organization"/>
    <property type="evidence" value="ECO:0007669"/>
    <property type="project" value="UniProtKB-KW"/>
</dbReference>
<dbReference type="FunFam" id="1.10.3810.10:FF:000001">
    <property type="entry name" value="Penicillin-binding protein 1A"/>
    <property type="match status" value="1"/>
</dbReference>
<dbReference type="InterPro" id="IPR036950">
    <property type="entry name" value="PBP_transglycosylase"/>
</dbReference>
<dbReference type="InterPro" id="IPR012338">
    <property type="entry name" value="Beta-lactam/transpept-like"/>
</dbReference>
<gene>
    <name evidence="21" type="ORF">GXP70_25550</name>
</gene>
<evidence type="ECO:0000256" key="13">
    <source>
        <dbReference type="ARBA" id="ARBA00023136"/>
    </source>
</evidence>
<evidence type="ECO:0000256" key="6">
    <source>
        <dbReference type="ARBA" id="ARBA00022676"/>
    </source>
</evidence>
<comment type="catalytic activity">
    <reaction evidence="16">
        <text>Preferential cleavage: (Ac)2-L-Lys-D-Ala-|-D-Ala. Also transpeptidation of peptidyl-alanyl moieties that are N-acyl substituents of D-alanine.</text>
        <dbReference type="EC" id="3.4.16.4"/>
    </reaction>
</comment>
<keyword evidence="13" id="KW-0472">Membrane</keyword>
<evidence type="ECO:0000256" key="18">
    <source>
        <dbReference type="SAM" id="MobiDB-lite"/>
    </source>
</evidence>
<keyword evidence="9" id="KW-0378">Hydrolase</keyword>
<evidence type="ECO:0000256" key="9">
    <source>
        <dbReference type="ARBA" id="ARBA00022801"/>
    </source>
</evidence>
<dbReference type="AlphaFoldDB" id="A0A6C0G0N9"/>
<evidence type="ECO:0000256" key="7">
    <source>
        <dbReference type="ARBA" id="ARBA00022679"/>
    </source>
</evidence>
<dbReference type="InterPro" id="IPR023346">
    <property type="entry name" value="Lysozyme-like_dom_sf"/>
</dbReference>
<dbReference type="SUPFAM" id="SSF56601">
    <property type="entry name" value="beta-lactamase/transpeptidase-like"/>
    <property type="match status" value="1"/>
</dbReference>
<dbReference type="EMBL" id="CP048209">
    <property type="protein sequence ID" value="QHT62998.1"/>
    <property type="molecule type" value="Genomic_DNA"/>
</dbReference>
<evidence type="ECO:0000256" key="17">
    <source>
        <dbReference type="ARBA" id="ARBA00049902"/>
    </source>
</evidence>
<dbReference type="PANTHER" id="PTHR32282:SF32">
    <property type="entry name" value="PENICILLIN-BINDING PROTEIN 2A"/>
    <property type="match status" value="1"/>
</dbReference>
<evidence type="ECO:0000256" key="15">
    <source>
        <dbReference type="ARBA" id="ARBA00023316"/>
    </source>
</evidence>
<feature type="domain" description="Penicillin-binding protein transpeptidase" evidence="19">
    <location>
        <begin position="327"/>
        <end position="605"/>
    </location>
</feature>
<keyword evidence="15" id="KW-0961">Cell wall biogenesis/degradation</keyword>
<dbReference type="KEGG" id="plyc:GXP70_25550"/>
<keyword evidence="11" id="KW-0573">Peptidoglycan synthesis</keyword>
<evidence type="ECO:0000256" key="4">
    <source>
        <dbReference type="ARBA" id="ARBA00022645"/>
    </source>
</evidence>
<dbReference type="GO" id="GO:0009002">
    <property type="term" value="F:serine-type D-Ala-D-Ala carboxypeptidase activity"/>
    <property type="evidence" value="ECO:0007669"/>
    <property type="project" value="UniProtKB-EC"/>
</dbReference>
<dbReference type="InterPro" id="IPR001460">
    <property type="entry name" value="PCN-bd_Tpept"/>
</dbReference>
<evidence type="ECO:0000259" key="19">
    <source>
        <dbReference type="Pfam" id="PF00905"/>
    </source>
</evidence>
<dbReference type="PANTHER" id="PTHR32282">
    <property type="entry name" value="BINDING PROTEIN TRANSPEPTIDASE, PUTATIVE-RELATED"/>
    <property type="match status" value="1"/>
</dbReference>
<dbReference type="Gene3D" id="1.10.3810.10">
    <property type="entry name" value="Biosynthetic peptidoglycan transglycosylase-like"/>
    <property type="match status" value="1"/>
</dbReference>